<reference key="1">
    <citation type="submission" date="2010-08" db="EMBL/GenBank/DDBJ databases">
        <authorList>
            <person name="Zeigler D.R."/>
        </authorList>
    </citation>
    <scope>NUCLEOTIDE SEQUENCE</scope>
    <source>
        <strain>W23</strain>
    </source>
</reference>
<dbReference type="HOGENOM" id="CLU_3196322_0_0_9"/>
<gene>
    <name evidence="1" type="ordered locus">BSUW23_04590</name>
</gene>
<name>E0TWY8_BACSH</name>
<reference evidence="1 2" key="2">
    <citation type="journal article" date="2011" name="Microbiology">
        <title>The genome sequence of Bacillus subtilis subsp. spizizenii W23: insights into speciation within the B. subtilis complex and into the history of B. subtilis genetics.</title>
        <authorList>
            <person name="Zeigler D.R."/>
        </authorList>
    </citation>
    <scope>NUCLEOTIDE SEQUENCE [LARGE SCALE GENOMIC DNA]</scope>
    <source>
        <strain evidence="2">ATCC 23059 / NRRL B-14472 / W23</strain>
    </source>
</reference>
<protein>
    <submittedName>
        <fullName evidence="1">Uncharacterized protein</fullName>
    </submittedName>
</protein>
<dbReference type="EMBL" id="CP002183">
    <property type="protein sequence ID" value="ADM36972.1"/>
    <property type="molecule type" value="Genomic_DNA"/>
</dbReference>
<dbReference type="KEGG" id="bss:BSUW23_04590"/>
<dbReference type="Proteomes" id="UP000002233">
    <property type="component" value="Chromosome"/>
</dbReference>
<organism evidence="1 2">
    <name type="scientific">Bacillus spizizenii (strain ATCC 23059 / NRRL B-14472 / W23)</name>
    <name type="common">Bacillus subtilis subsp. spizizenii</name>
    <dbReference type="NCBI Taxonomy" id="655816"/>
    <lineage>
        <taxon>Bacteria</taxon>
        <taxon>Bacillati</taxon>
        <taxon>Bacillota</taxon>
        <taxon>Bacilli</taxon>
        <taxon>Bacillales</taxon>
        <taxon>Bacillaceae</taxon>
        <taxon>Bacillus</taxon>
    </lineage>
</organism>
<proteinExistence type="predicted"/>
<accession>E0TWY8</accession>
<sequence>MQTCSFYFDKKAVLHKQNSFFLVCNIPFHEDSESKQQEDDKVSPA</sequence>
<dbReference type="AlphaFoldDB" id="E0TWY8"/>
<evidence type="ECO:0000313" key="1">
    <source>
        <dbReference type="EMBL" id="ADM36972.1"/>
    </source>
</evidence>
<evidence type="ECO:0000313" key="2">
    <source>
        <dbReference type="Proteomes" id="UP000002233"/>
    </source>
</evidence>